<proteinExistence type="predicted"/>
<sequence>MAEIVNLRQARKAAKRAGEEAQAAANRARFGQTKSGKASVKAEAERILRTLDGAQLEGAAKSDRIVSLIAREPGEG</sequence>
<reference evidence="2 3" key="1">
    <citation type="submission" date="2019-12" db="EMBL/GenBank/DDBJ databases">
        <title>Genomic-based taxomic classification of the family Erythrobacteraceae.</title>
        <authorList>
            <person name="Xu L."/>
        </authorList>
    </citation>
    <scope>NUCLEOTIDE SEQUENCE [LARGE SCALE GENOMIC DNA]</scope>
    <source>
        <strain evidence="2 3">S36</strain>
    </source>
</reference>
<evidence type="ECO:0000256" key="1">
    <source>
        <dbReference type="SAM" id="MobiDB-lite"/>
    </source>
</evidence>
<dbReference type="InterPro" id="IPR025227">
    <property type="entry name" value="DUF4169"/>
</dbReference>
<keyword evidence="3" id="KW-1185">Reference proteome</keyword>
<dbReference type="RefSeq" id="WP_161390488.1">
    <property type="nucleotide sequence ID" value="NZ_JBHSCP010000001.1"/>
</dbReference>
<comment type="caution">
    <text evidence="2">The sequence shown here is derived from an EMBL/GenBank/DDBJ whole genome shotgun (WGS) entry which is preliminary data.</text>
</comment>
<feature type="region of interest" description="Disordered" evidence="1">
    <location>
        <begin position="18"/>
        <end position="39"/>
    </location>
</feature>
<gene>
    <name evidence="2" type="ORF">GRI97_07845</name>
</gene>
<organism evidence="2 3">
    <name type="scientific">Croceibacterium xixiisoli</name>
    <dbReference type="NCBI Taxonomy" id="1476466"/>
    <lineage>
        <taxon>Bacteria</taxon>
        <taxon>Pseudomonadati</taxon>
        <taxon>Pseudomonadota</taxon>
        <taxon>Alphaproteobacteria</taxon>
        <taxon>Sphingomonadales</taxon>
        <taxon>Erythrobacteraceae</taxon>
        <taxon>Croceibacterium</taxon>
    </lineage>
</organism>
<name>A0A6I4TVS2_9SPHN</name>
<protein>
    <submittedName>
        <fullName evidence="2">DUF4169 family protein</fullName>
    </submittedName>
</protein>
<dbReference type="EMBL" id="WTYJ01000001">
    <property type="protein sequence ID" value="MXO98897.1"/>
    <property type="molecule type" value="Genomic_DNA"/>
</dbReference>
<evidence type="ECO:0000313" key="3">
    <source>
        <dbReference type="Proteomes" id="UP000469430"/>
    </source>
</evidence>
<evidence type="ECO:0000313" key="2">
    <source>
        <dbReference type="EMBL" id="MXO98897.1"/>
    </source>
</evidence>
<dbReference type="Pfam" id="PF13770">
    <property type="entry name" value="DUF4169"/>
    <property type="match status" value="1"/>
</dbReference>
<dbReference type="AlphaFoldDB" id="A0A6I4TVS2"/>
<dbReference type="Proteomes" id="UP000469430">
    <property type="component" value="Unassembled WGS sequence"/>
</dbReference>
<feature type="compositionally biased region" description="Low complexity" evidence="1">
    <location>
        <begin position="20"/>
        <end position="29"/>
    </location>
</feature>
<accession>A0A6I4TVS2</accession>